<dbReference type="HAMAP" id="MF_00183">
    <property type="entry name" value="DXP_reductoisom"/>
    <property type="match status" value="1"/>
</dbReference>
<dbReference type="Pfam" id="PF08436">
    <property type="entry name" value="DXP_redisom_C"/>
    <property type="match status" value="1"/>
</dbReference>
<dbReference type="SUPFAM" id="SSF55347">
    <property type="entry name" value="Glyceraldehyde-3-phosphate dehydrogenase-like, C-terminal domain"/>
    <property type="match status" value="1"/>
</dbReference>
<protein>
    <recommendedName>
        <fullName evidence="9">1-deoxy-D-xylulose 5-phosphate reductoisomerase</fullName>
        <shortName evidence="9">DXP reductoisomerase</shortName>
        <ecNumber evidence="9">1.1.1.267</ecNumber>
    </recommendedName>
    <alternativeName>
        <fullName evidence="9">1-deoxyxylulose-5-phosphate reductoisomerase</fullName>
    </alternativeName>
    <alternativeName>
        <fullName evidence="9">2-C-methyl-D-erythritol 4-phosphate synthase</fullName>
    </alternativeName>
</protein>
<comment type="cofactor">
    <cofactor evidence="9">
        <name>Mg(2+)</name>
        <dbReference type="ChEBI" id="CHEBI:18420"/>
    </cofactor>
    <cofactor evidence="9">
        <name>Mn(2+)</name>
        <dbReference type="ChEBI" id="CHEBI:29035"/>
    </cofactor>
</comment>
<feature type="domain" description="1-deoxy-D-xylulose 5-phosphate reductoisomerase N-terminal" evidence="10">
    <location>
        <begin position="8"/>
        <end position="71"/>
    </location>
</feature>
<evidence type="ECO:0000256" key="6">
    <source>
        <dbReference type="ARBA" id="ARBA00023211"/>
    </source>
</evidence>
<feature type="binding site" evidence="9">
    <location>
        <position position="205"/>
    </location>
    <ligand>
        <name>1-deoxy-D-xylulose 5-phosphate</name>
        <dbReference type="ChEBI" id="CHEBI:57792"/>
    </ligand>
</feature>
<keyword evidence="6 9" id="KW-0464">Manganese</keyword>
<dbReference type="PANTHER" id="PTHR30525">
    <property type="entry name" value="1-DEOXY-D-XYLULOSE 5-PHOSPHATE REDUCTOISOMERASE"/>
    <property type="match status" value="1"/>
</dbReference>
<evidence type="ECO:0000256" key="7">
    <source>
        <dbReference type="ARBA" id="ARBA00023229"/>
    </source>
</evidence>
<dbReference type="SUPFAM" id="SSF51735">
    <property type="entry name" value="NAD(P)-binding Rossmann-fold domains"/>
    <property type="match status" value="1"/>
</dbReference>
<keyword evidence="9" id="KW-0460">Magnesium</keyword>
<evidence type="ECO:0000313" key="14">
    <source>
        <dbReference type="Proteomes" id="UP000287394"/>
    </source>
</evidence>
<comment type="catalytic activity">
    <reaction evidence="8">
        <text>2-C-methyl-D-erythritol 4-phosphate + NADP(+) = 1-deoxy-D-xylulose 5-phosphate + NADPH + H(+)</text>
        <dbReference type="Rhea" id="RHEA:13717"/>
        <dbReference type="ChEBI" id="CHEBI:15378"/>
        <dbReference type="ChEBI" id="CHEBI:57783"/>
        <dbReference type="ChEBI" id="CHEBI:57792"/>
        <dbReference type="ChEBI" id="CHEBI:58262"/>
        <dbReference type="ChEBI" id="CHEBI:58349"/>
        <dbReference type="EC" id="1.1.1.267"/>
    </reaction>
    <physiologicalReaction direction="right-to-left" evidence="8">
        <dbReference type="Rhea" id="RHEA:13719"/>
    </physiologicalReaction>
</comment>
<evidence type="ECO:0000259" key="10">
    <source>
        <dbReference type="Pfam" id="PF02670"/>
    </source>
</evidence>
<reference evidence="13 14" key="1">
    <citation type="journal article" date="2019" name="Int. J. Syst. Evol. Microbiol.">
        <title>Capsulimonas corticalis gen. nov., sp. nov., an aerobic capsulated bacterium, of a novel bacterial order, Capsulimonadales ord. nov., of the class Armatimonadia of the phylum Armatimonadetes.</title>
        <authorList>
            <person name="Li J."/>
            <person name="Kudo C."/>
            <person name="Tonouchi A."/>
        </authorList>
    </citation>
    <scope>NUCLEOTIDE SEQUENCE [LARGE SCALE GENOMIC DNA]</scope>
    <source>
        <strain evidence="13 14">AX-7</strain>
    </source>
</reference>
<dbReference type="GO" id="GO:0070402">
    <property type="term" value="F:NADPH binding"/>
    <property type="evidence" value="ECO:0007669"/>
    <property type="project" value="InterPro"/>
</dbReference>
<dbReference type="PIRSF" id="PIRSF006205">
    <property type="entry name" value="Dxp_reductismrs"/>
    <property type="match status" value="1"/>
</dbReference>
<keyword evidence="5 9" id="KW-0560">Oxidoreductase</keyword>
<dbReference type="InterPro" id="IPR036169">
    <property type="entry name" value="DXPR_C_sf"/>
</dbReference>
<gene>
    <name evidence="9 13" type="primary">dxr</name>
    <name evidence="13" type="ORF">CCAX7_37930</name>
</gene>
<feature type="binding site" evidence="9">
    <location>
        <position position="159"/>
    </location>
    <ligand>
        <name>1-deoxy-D-xylulose 5-phosphate</name>
        <dbReference type="ChEBI" id="CHEBI:57792"/>
    </ligand>
</feature>
<feature type="binding site" evidence="9">
    <location>
        <position position="202"/>
    </location>
    <ligand>
        <name>1-deoxy-D-xylulose 5-phosphate</name>
        <dbReference type="ChEBI" id="CHEBI:57792"/>
    </ligand>
</feature>
<feature type="domain" description="DXP reductoisomerase C-terminal" evidence="12">
    <location>
        <begin position="245"/>
        <end position="361"/>
    </location>
</feature>
<evidence type="ECO:0000256" key="8">
    <source>
        <dbReference type="ARBA" id="ARBA00048543"/>
    </source>
</evidence>
<dbReference type="Gene3D" id="1.10.1740.10">
    <property type="match status" value="1"/>
</dbReference>
<dbReference type="InterPro" id="IPR003821">
    <property type="entry name" value="DXP_reductoisomerase"/>
</dbReference>
<dbReference type="InterPro" id="IPR013512">
    <property type="entry name" value="DXP_reductoisomerase_N"/>
</dbReference>
<evidence type="ECO:0000256" key="9">
    <source>
        <dbReference type="HAMAP-Rule" id="MF_00183"/>
    </source>
</evidence>
<evidence type="ECO:0000256" key="2">
    <source>
        <dbReference type="ARBA" id="ARBA00006825"/>
    </source>
</evidence>
<dbReference type="InterPro" id="IPR013644">
    <property type="entry name" value="DXP_reductoisomerase_C"/>
</dbReference>
<dbReference type="EMBL" id="AP025739">
    <property type="protein sequence ID" value="BDI31742.1"/>
    <property type="molecule type" value="Genomic_DNA"/>
</dbReference>
<feature type="binding site" evidence="9">
    <location>
        <position position="205"/>
    </location>
    <ligand>
        <name>Mn(2+)</name>
        <dbReference type="ChEBI" id="CHEBI:29035"/>
    </ligand>
</feature>
<evidence type="ECO:0000256" key="4">
    <source>
        <dbReference type="ARBA" id="ARBA00022857"/>
    </source>
</evidence>
<dbReference type="SUPFAM" id="SSF69055">
    <property type="entry name" value="1-deoxy-D-xylulose-5-phosphate reductoisomerase, C-terminal domain"/>
    <property type="match status" value="1"/>
</dbReference>
<comment type="caution">
    <text evidence="9">Lacks conserved residue(s) required for the propagation of feature annotation.</text>
</comment>
<feature type="binding site" evidence="9">
    <location>
        <position position="135"/>
    </location>
    <ligand>
        <name>1-deoxy-D-xylulose 5-phosphate</name>
        <dbReference type="ChEBI" id="CHEBI:57792"/>
    </ligand>
</feature>
<dbReference type="FunCoup" id="A0A402D139">
    <property type="interactions" value="457"/>
</dbReference>
<dbReference type="AlphaFoldDB" id="A0A402D139"/>
<sequence>MQDGIKKLVILGSTGSIGTQTLDIVRRLPERLQIVALSGHRNVELLKQQADEFGVSPEWIECGDEANLERLATHPDADIVVVSVAGAVGTRATVAALRRGKDIALATKEVLVAAGEIVTRTARESGARLLPIDSEHSAIFQCLQGAPDNSVAKILLTASGGPFREWTKERMESVSIVDALNHPTWPSMGRKITIDSATLMNKGLETIEARWLFDIPMEQVEVVIHPQSVVHSLVEYHDGAVIAQLGLPDMRLPIQYALLYPERVDSGLPRMDMTQLAKPLTFEAPDTNRFPSLRLARDAGAAGGALPAVLNAANEAAVAQFLDAKITFPAIMTLVERTMHAHRPLENPDLDQIAAADQWARLTVTQLINEDPSLQWNGAAER</sequence>
<dbReference type="NCBIfam" id="TIGR00243">
    <property type="entry name" value="Dxr"/>
    <property type="match status" value="1"/>
</dbReference>
<feature type="binding site" evidence="9">
    <location>
        <position position="182"/>
    </location>
    <ligand>
        <name>1-deoxy-D-xylulose 5-phosphate</name>
        <dbReference type="ChEBI" id="CHEBI:57792"/>
    </ligand>
</feature>
<dbReference type="InterPro" id="IPR026877">
    <property type="entry name" value="DXPR_C"/>
</dbReference>
<comment type="function">
    <text evidence="9">Catalyzes the NADPH-dependent rearrangement and reduction of 1-deoxy-D-xylulose-5-phosphate (DXP) to 2-C-methyl-D-erythritol 4-phosphate (MEP).</text>
</comment>
<feature type="binding site" evidence="9">
    <location>
        <position position="42"/>
    </location>
    <ligand>
        <name>NADPH</name>
        <dbReference type="ChEBI" id="CHEBI:57783"/>
    </ligand>
</feature>
<comment type="similarity">
    <text evidence="2 9">Belongs to the DXR family.</text>
</comment>
<dbReference type="Pfam" id="PF02670">
    <property type="entry name" value="DXP_reductoisom"/>
    <property type="match status" value="1"/>
</dbReference>
<dbReference type="GO" id="GO:0030604">
    <property type="term" value="F:1-deoxy-D-xylulose-5-phosphate reductoisomerase activity"/>
    <property type="evidence" value="ECO:0007669"/>
    <property type="project" value="UniProtKB-UniRule"/>
</dbReference>
<feature type="domain" description="1-deoxy-D-xylulose 5-phosphate reductoisomerase C-terminal" evidence="11">
    <location>
        <begin position="129"/>
        <end position="213"/>
    </location>
</feature>
<feature type="binding site" evidence="9">
    <location>
        <position position="14"/>
    </location>
    <ligand>
        <name>NADPH</name>
        <dbReference type="ChEBI" id="CHEBI:57783"/>
    </ligand>
</feature>
<keyword evidence="14" id="KW-1185">Reference proteome</keyword>
<feature type="binding site" evidence="9">
    <location>
        <position position="201"/>
    </location>
    <ligand>
        <name>1-deoxy-D-xylulose 5-phosphate</name>
        <dbReference type="ChEBI" id="CHEBI:57792"/>
    </ligand>
</feature>
<dbReference type="GO" id="GO:0051484">
    <property type="term" value="P:isopentenyl diphosphate biosynthetic process, methylerythritol 4-phosphate pathway involved in terpenoid biosynthetic process"/>
    <property type="evidence" value="ECO:0007669"/>
    <property type="project" value="TreeGrafter"/>
</dbReference>
<comment type="pathway">
    <text evidence="1 9">Isoprenoid biosynthesis; isopentenyl diphosphate biosynthesis via DXP pathway; isopentenyl diphosphate from 1-deoxy-D-xylulose 5-phosphate: step 1/6.</text>
</comment>
<feature type="binding site" evidence="9">
    <location>
        <position position="135"/>
    </location>
    <ligand>
        <name>Mn(2+)</name>
        <dbReference type="ChEBI" id="CHEBI:29035"/>
    </ligand>
</feature>
<keyword evidence="7 9" id="KW-0414">Isoprene biosynthesis</keyword>
<evidence type="ECO:0000256" key="3">
    <source>
        <dbReference type="ARBA" id="ARBA00022723"/>
    </source>
</evidence>
<dbReference type="KEGG" id="ccot:CCAX7_37930"/>
<dbReference type="Pfam" id="PF13288">
    <property type="entry name" value="DXPR_C"/>
    <property type="match status" value="1"/>
</dbReference>
<accession>A0A402D139</accession>
<dbReference type="Proteomes" id="UP000287394">
    <property type="component" value="Chromosome"/>
</dbReference>
<feature type="binding site" evidence="9">
    <location>
        <position position="15"/>
    </location>
    <ligand>
        <name>NADPH</name>
        <dbReference type="ChEBI" id="CHEBI:57783"/>
    </ligand>
</feature>
<dbReference type="EC" id="1.1.1.267" evidence="9"/>
<name>A0A402D139_9BACT</name>
<proteinExistence type="inferred from homology"/>
<feature type="binding site" evidence="9">
    <location>
        <position position="17"/>
    </location>
    <ligand>
        <name>NADPH</name>
        <dbReference type="ChEBI" id="CHEBI:57783"/>
    </ligand>
</feature>
<evidence type="ECO:0000259" key="11">
    <source>
        <dbReference type="Pfam" id="PF08436"/>
    </source>
</evidence>
<keyword evidence="4 9" id="KW-0521">NADP</keyword>
<evidence type="ECO:0000259" key="12">
    <source>
        <dbReference type="Pfam" id="PF13288"/>
    </source>
</evidence>
<keyword evidence="3 9" id="KW-0479">Metal-binding</keyword>
<evidence type="ECO:0000256" key="5">
    <source>
        <dbReference type="ARBA" id="ARBA00023002"/>
    </source>
</evidence>
<feature type="binding site" evidence="9">
    <location>
        <position position="133"/>
    </location>
    <ligand>
        <name>Mn(2+)</name>
        <dbReference type="ChEBI" id="CHEBI:29035"/>
    </ligand>
</feature>
<evidence type="ECO:0000256" key="1">
    <source>
        <dbReference type="ARBA" id="ARBA00005094"/>
    </source>
</evidence>
<dbReference type="Gene3D" id="3.40.50.720">
    <property type="entry name" value="NAD(P)-binding Rossmann-like Domain"/>
    <property type="match status" value="2"/>
</dbReference>
<feature type="binding site" evidence="9">
    <location>
        <position position="189"/>
    </location>
    <ligand>
        <name>NADPH</name>
        <dbReference type="ChEBI" id="CHEBI:57783"/>
    </ligand>
</feature>
<dbReference type="InterPro" id="IPR036291">
    <property type="entry name" value="NAD(P)-bd_dom_sf"/>
</dbReference>
<dbReference type="GO" id="GO:0030145">
    <property type="term" value="F:manganese ion binding"/>
    <property type="evidence" value="ECO:0007669"/>
    <property type="project" value="TreeGrafter"/>
</dbReference>
<feature type="binding site" evidence="9">
    <location>
        <position position="16"/>
    </location>
    <ligand>
        <name>NADPH</name>
        <dbReference type="ChEBI" id="CHEBI:57783"/>
    </ligand>
</feature>
<feature type="binding site" evidence="9">
    <location>
        <position position="196"/>
    </location>
    <ligand>
        <name>1-deoxy-D-xylulose 5-phosphate</name>
        <dbReference type="ChEBI" id="CHEBI:57792"/>
    </ligand>
</feature>
<evidence type="ECO:0000313" key="13">
    <source>
        <dbReference type="EMBL" id="BDI31742.1"/>
    </source>
</evidence>
<feature type="binding site" evidence="9">
    <location>
        <position position="134"/>
    </location>
    <ligand>
        <name>1-deoxy-D-xylulose 5-phosphate</name>
        <dbReference type="ChEBI" id="CHEBI:57792"/>
    </ligand>
</feature>
<dbReference type="PANTHER" id="PTHR30525:SF0">
    <property type="entry name" value="1-DEOXY-D-XYLULOSE 5-PHOSPHATE REDUCTOISOMERASE, CHLOROPLASTIC"/>
    <property type="match status" value="1"/>
</dbReference>
<feature type="binding site" evidence="9">
    <location>
        <position position="41"/>
    </location>
    <ligand>
        <name>NADPH</name>
        <dbReference type="ChEBI" id="CHEBI:57783"/>
    </ligand>
</feature>
<feature type="binding site" evidence="9">
    <location>
        <position position="108"/>
    </location>
    <ligand>
        <name>1-deoxy-D-xylulose 5-phosphate</name>
        <dbReference type="ChEBI" id="CHEBI:57792"/>
    </ligand>
</feature>
<feature type="binding site" evidence="9">
    <location>
        <position position="109"/>
    </location>
    <ligand>
        <name>NADPH</name>
        <dbReference type="ChEBI" id="CHEBI:57783"/>
    </ligand>
</feature>
<organism evidence="13 14">
    <name type="scientific">Capsulimonas corticalis</name>
    <dbReference type="NCBI Taxonomy" id="2219043"/>
    <lineage>
        <taxon>Bacteria</taxon>
        <taxon>Bacillati</taxon>
        <taxon>Armatimonadota</taxon>
        <taxon>Armatimonadia</taxon>
        <taxon>Capsulimonadales</taxon>
        <taxon>Capsulimonadaceae</taxon>
        <taxon>Capsulimonas</taxon>
    </lineage>
</organism>